<protein>
    <submittedName>
        <fullName evidence="2">Uncharacterized protein</fullName>
    </submittedName>
</protein>
<organism evidence="2 3">
    <name type="scientific">Hymenobacter glacieicola</name>
    <dbReference type="NCBI Taxonomy" id="1562124"/>
    <lineage>
        <taxon>Bacteria</taxon>
        <taxon>Pseudomonadati</taxon>
        <taxon>Bacteroidota</taxon>
        <taxon>Cytophagia</taxon>
        <taxon>Cytophagales</taxon>
        <taxon>Hymenobacteraceae</taxon>
        <taxon>Hymenobacter</taxon>
    </lineage>
</organism>
<comment type="caution">
    <text evidence="2">The sequence shown here is derived from an EMBL/GenBank/DDBJ whole genome shotgun (WGS) entry which is preliminary data.</text>
</comment>
<dbReference type="EMBL" id="BMGS01000003">
    <property type="protein sequence ID" value="GGG39171.1"/>
    <property type="molecule type" value="Genomic_DNA"/>
</dbReference>
<evidence type="ECO:0000313" key="3">
    <source>
        <dbReference type="Proteomes" id="UP000601361"/>
    </source>
</evidence>
<evidence type="ECO:0000256" key="1">
    <source>
        <dbReference type="SAM" id="SignalP"/>
    </source>
</evidence>
<gene>
    <name evidence="2" type="ORF">GCM10011378_14330</name>
</gene>
<dbReference type="Proteomes" id="UP000601361">
    <property type="component" value="Unassembled WGS sequence"/>
</dbReference>
<accession>A0ABQ1WP10</accession>
<reference evidence="3" key="1">
    <citation type="journal article" date="2019" name="Int. J. Syst. Evol. Microbiol.">
        <title>The Global Catalogue of Microorganisms (GCM) 10K type strain sequencing project: providing services to taxonomists for standard genome sequencing and annotation.</title>
        <authorList>
            <consortium name="The Broad Institute Genomics Platform"/>
            <consortium name="The Broad Institute Genome Sequencing Center for Infectious Disease"/>
            <person name="Wu L."/>
            <person name="Ma J."/>
        </authorList>
    </citation>
    <scope>NUCLEOTIDE SEQUENCE [LARGE SCALE GENOMIC DNA]</scope>
    <source>
        <strain evidence="3">CGMCC 1.12990</strain>
    </source>
</reference>
<feature type="signal peptide" evidence="1">
    <location>
        <begin position="1"/>
        <end position="20"/>
    </location>
</feature>
<proteinExistence type="predicted"/>
<name>A0ABQ1WP10_9BACT</name>
<keyword evidence="3" id="KW-1185">Reference proteome</keyword>
<keyword evidence="1" id="KW-0732">Signal</keyword>
<dbReference type="RefSeq" id="WP_188557135.1">
    <property type="nucleotide sequence ID" value="NZ_BMGS01000003.1"/>
</dbReference>
<feature type="chain" id="PRO_5045354483" evidence="1">
    <location>
        <begin position="21"/>
        <end position="195"/>
    </location>
</feature>
<sequence>MLAALFLSSAKAASATSLYAAVLLSACGMDTERTELPASRKAAAQQARPGRAVRPAAPAATRIVRLTNDSLAGQPFGEEPTVPELLASGAKVVARRPYKNLHEAGQIDTILLVRHQGNVFEFYRAPEKDLLRDATITNFQPAYGRRLRTRLESACRSAAPTTDKVRIGDTERTNYVSVIYQSGRLSAVHVEPYLD</sequence>
<evidence type="ECO:0000313" key="2">
    <source>
        <dbReference type="EMBL" id="GGG39171.1"/>
    </source>
</evidence>